<protein>
    <submittedName>
        <fullName evidence="2">Uncharacterized protein</fullName>
    </submittedName>
</protein>
<proteinExistence type="predicted"/>
<organism evidence="2 3">
    <name type="scientific">Xyrichtys novacula</name>
    <name type="common">Pearly razorfish</name>
    <name type="synonym">Hemipteronotus novacula</name>
    <dbReference type="NCBI Taxonomy" id="13765"/>
    <lineage>
        <taxon>Eukaryota</taxon>
        <taxon>Metazoa</taxon>
        <taxon>Chordata</taxon>
        <taxon>Craniata</taxon>
        <taxon>Vertebrata</taxon>
        <taxon>Euteleostomi</taxon>
        <taxon>Actinopterygii</taxon>
        <taxon>Neopterygii</taxon>
        <taxon>Teleostei</taxon>
        <taxon>Neoteleostei</taxon>
        <taxon>Acanthomorphata</taxon>
        <taxon>Eupercaria</taxon>
        <taxon>Labriformes</taxon>
        <taxon>Labridae</taxon>
        <taxon>Xyrichtys</taxon>
    </lineage>
</organism>
<sequence length="140" mass="15258">MAASAVHRSTSTSADVRQVHSRVTLPLQHVHVLSALKPTSVRPPQPSASLRFQKKRSAEQMSSLYAGGDISPKPRRLQIYADSDCGEHRDGFCCDVLRLPDPEHPQTLSVQYVPPAATPTSSHSSARLLSLSLMCQQVCT</sequence>
<dbReference type="AlphaFoldDB" id="A0AAV1GYI6"/>
<name>A0AAV1GYI6_XYRNO</name>
<gene>
    <name evidence="2" type="ORF">XNOV1_A022125</name>
</gene>
<reference evidence="2" key="1">
    <citation type="submission" date="2023-08" db="EMBL/GenBank/DDBJ databases">
        <authorList>
            <person name="Alioto T."/>
            <person name="Alioto T."/>
            <person name="Gomez Garrido J."/>
        </authorList>
    </citation>
    <scope>NUCLEOTIDE SEQUENCE</scope>
</reference>
<accession>A0AAV1GYI6</accession>
<keyword evidence="3" id="KW-1185">Reference proteome</keyword>
<evidence type="ECO:0000313" key="2">
    <source>
        <dbReference type="EMBL" id="CAJ1078603.1"/>
    </source>
</evidence>
<dbReference type="Proteomes" id="UP001178508">
    <property type="component" value="Chromosome 18"/>
</dbReference>
<feature type="region of interest" description="Disordered" evidence="1">
    <location>
        <begin position="36"/>
        <end position="56"/>
    </location>
</feature>
<evidence type="ECO:0000256" key="1">
    <source>
        <dbReference type="SAM" id="MobiDB-lite"/>
    </source>
</evidence>
<evidence type="ECO:0000313" key="3">
    <source>
        <dbReference type="Proteomes" id="UP001178508"/>
    </source>
</evidence>
<dbReference type="EMBL" id="OY660881">
    <property type="protein sequence ID" value="CAJ1078603.1"/>
    <property type="molecule type" value="Genomic_DNA"/>
</dbReference>
<feature type="non-terminal residue" evidence="2">
    <location>
        <position position="140"/>
    </location>
</feature>